<evidence type="ECO:0000256" key="9">
    <source>
        <dbReference type="ARBA" id="ARBA00038341"/>
    </source>
</evidence>
<dbReference type="Proteomes" id="UP000886885">
    <property type="component" value="Chromosome 4A"/>
</dbReference>
<evidence type="ECO:0000259" key="13">
    <source>
        <dbReference type="Pfam" id="PF23259"/>
    </source>
</evidence>
<dbReference type="AlphaFoldDB" id="A0A8X7ZY61"/>
<feature type="transmembrane region" description="Helical" evidence="10">
    <location>
        <begin position="353"/>
        <end position="376"/>
    </location>
</feature>
<feature type="transmembrane region" description="Helical" evidence="10">
    <location>
        <begin position="139"/>
        <end position="160"/>
    </location>
</feature>
<dbReference type="OrthoDB" id="2687058at2759"/>
<keyword evidence="3" id="KW-0633">Potassium transport</keyword>
<dbReference type="InterPro" id="IPR057291">
    <property type="entry name" value="CHX17_2nd"/>
</dbReference>
<dbReference type="GO" id="GO:0006813">
    <property type="term" value="P:potassium ion transport"/>
    <property type="evidence" value="ECO:0007669"/>
    <property type="project" value="UniProtKB-KW"/>
</dbReference>
<feature type="transmembrane region" description="Helical" evidence="10">
    <location>
        <begin position="172"/>
        <end position="193"/>
    </location>
</feature>
<feature type="transmembrane region" description="Helical" evidence="10">
    <location>
        <begin position="396"/>
        <end position="420"/>
    </location>
</feature>
<evidence type="ECO:0000256" key="7">
    <source>
        <dbReference type="ARBA" id="ARBA00023065"/>
    </source>
</evidence>
<feature type="transmembrane region" description="Helical" evidence="10">
    <location>
        <begin position="107"/>
        <end position="127"/>
    </location>
</feature>
<comment type="similarity">
    <text evidence="9">Belongs to the monovalent cation:proton antiporter 2 (CPA2) transporter (TC 2.A.37) family. CHX (TC 2.A.37.4) subfamily.</text>
</comment>
<evidence type="ECO:0000256" key="8">
    <source>
        <dbReference type="ARBA" id="ARBA00023136"/>
    </source>
</evidence>
<organism evidence="14 15">
    <name type="scientific">Populus tomentosa</name>
    <name type="common">Chinese white poplar</name>
    <dbReference type="NCBI Taxonomy" id="118781"/>
    <lineage>
        <taxon>Eukaryota</taxon>
        <taxon>Viridiplantae</taxon>
        <taxon>Streptophyta</taxon>
        <taxon>Embryophyta</taxon>
        <taxon>Tracheophyta</taxon>
        <taxon>Spermatophyta</taxon>
        <taxon>Magnoliopsida</taxon>
        <taxon>eudicotyledons</taxon>
        <taxon>Gunneridae</taxon>
        <taxon>Pentapetalae</taxon>
        <taxon>rosids</taxon>
        <taxon>fabids</taxon>
        <taxon>Malpighiales</taxon>
        <taxon>Salicaceae</taxon>
        <taxon>Saliceae</taxon>
        <taxon>Populus</taxon>
    </lineage>
</organism>
<feature type="transmembrane region" description="Helical" evidence="10">
    <location>
        <begin position="233"/>
        <end position="253"/>
    </location>
</feature>
<dbReference type="Pfam" id="PF00999">
    <property type="entry name" value="Na_H_Exchanger"/>
    <property type="match status" value="1"/>
</dbReference>
<keyword evidence="5" id="KW-0630">Potassium</keyword>
<evidence type="ECO:0000259" key="11">
    <source>
        <dbReference type="Pfam" id="PF00999"/>
    </source>
</evidence>
<dbReference type="GO" id="GO:0016020">
    <property type="term" value="C:membrane"/>
    <property type="evidence" value="ECO:0007669"/>
    <property type="project" value="UniProtKB-SubCell"/>
</dbReference>
<dbReference type="PANTHER" id="PTHR32468">
    <property type="entry name" value="CATION/H + ANTIPORTER"/>
    <property type="match status" value="1"/>
</dbReference>
<dbReference type="InterPro" id="IPR057290">
    <property type="entry name" value="CHX17_C"/>
</dbReference>
<feature type="domain" description="Cation/H(+) antiporter C-terminal" evidence="13">
    <location>
        <begin position="655"/>
        <end position="818"/>
    </location>
</feature>
<dbReference type="GO" id="GO:0015297">
    <property type="term" value="F:antiporter activity"/>
    <property type="evidence" value="ECO:0007669"/>
    <property type="project" value="InterPro"/>
</dbReference>
<comment type="caution">
    <text evidence="14">The sequence shown here is derived from an EMBL/GenBank/DDBJ whole genome shotgun (WGS) entry which is preliminary data.</text>
</comment>
<evidence type="ECO:0000313" key="14">
    <source>
        <dbReference type="EMBL" id="KAG6779368.1"/>
    </source>
</evidence>
<evidence type="ECO:0000256" key="4">
    <source>
        <dbReference type="ARBA" id="ARBA00022692"/>
    </source>
</evidence>
<evidence type="ECO:0000313" key="15">
    <source>
        <dbReference type="Proteomes" id="UP000886885"/>
    </source>
</evidence>
<comment type="subcellular location">
    <subcellularLocation>
        <location evidence="1">Membrane</location>
        <topology evidence="1">Multi-pass membrane protein</topology>
    </subcellularLocation>
</comment>
<feature type="transmembrane region" description="Helical" evidence="10">
    <location>
        <begin position="432"/>
        <end position="454"/>
    </location>
</feature>
<protein>
    <recommendedName>
        <fullName evidence="16">Cation/H+ exchanger domain-containing protein</fullName>
    </recommendedName>
</protein>
<proteinExistence type="inferred from homology"/>
<gene>
    <name evidence="14" type="ORF">POTOM_015747</name>
</gene>
<accession>A0A8X7ZY61</accession>
<sequence length="871" mass="95281">MDLNELQNFYHVRNASNKPCFVVNITAEHGIWQSENPLTQSLPLLAMQLAATIFVTRAVYYLLRPLAVPRIVTDFLGGVLMGPSALSLFPKFRDMFPLRSIVTVETVAYWALCCHLFLIGLEFDMSVIENLTRTSKKAIHIAIAGVLIPFIMGIGLFFFMNQVPGGEYNPTGCVYIGLSLAVTGYPIVARVLNDVKLLHSDIGRMAMSASLVTDLISWILVIIGIAFSNQTSGGASVAVLSTVGFALFCIFVVRPALAIIISKTSKENDYSENYLCFVLVAISAFAVVTDILGTNSVVGAFIFGFIMPNRILAAAFLDKFEDFVTGYLLPLFFTICGIRIDIWSLFDKKAHLAIGSVVVVLSCSAKILSTLLVSYYENVPTRDGFSLGIVLNTKGILAILILQLGNSGEVISLSLSLSLSLSHIQFLNKRDYTVMAIAILLMTGVVAPVTASIYRPAKHLSNYKRRTIQKGRQGGELRILACFQNFRNVSGMISLIDSSNATRESPLNVFALHVLELTGRASAMLIVHSTGGKSSGYSRHGRKNSQSEKIVTALETYQTLNDNVNIHALTSMSPHASMHEDICSLAEEKHTALLVIPFHKLPSKDGKLEAEDNTSFRGVNLNVLANAPCSVGIFVDRGFGVSDNGESSLTMRQILMLFVGGPDDREALAYAWRMGGTEGISLTVVRFLPGDQVEEIQPKDLLPVGEAHKMLTSITYVDSNRKLDDEYVNEFRLKTAGEQFVSYQERVVNNDEEIVLALQEMHHTYDLYVVGRGEGIVSPLTESLADWCEYPELGPLGDLLITSSFAQGSVLVVQQYVGSKDGISIADMLSADNSTSHGSHHFSSWEHSSLEDGGLEMEPFAHHKGKQDVDA</sequence>
<feature type="transmembrane region" description="Helical" evidence="10">
    <location>
        <begin position="205"/>
        <end position="227"/>
    </location>
</feature>
<evidence type="ECO:0000256" key="5">
    <source>
        <dbReference type="ARBA" id="ARBA00022958"/>
    </source>
</evidence>
<name>A0A8X7ZY61_POPTO</name>
<keyword evidence="6 10" id="KW-1133">Transmembrane helix</keyword>
<dbReference type="Pfam" id="PF23256">
    <property type="entry name" value="CHX17_2nd"/>
    <property type="match status" value="1"/>
</dbReference>
<evidence type="ECO:0000256" key="3">
    <source>
        <dbReference type="ARBA" id="ARBA00022538"/>
    </source>
</evidence>
<dbReference type="Pfam" id="PF23259">
    <property type="entry name" value="CHX17_C"/>
    <property type="match status" value="1"/>
</dbReference>
<feature type="domain" description="Cation/H+ exchanger transmembrane" evidence="11">
    <location>
        <begin position="56"/>
        <end position="445"/>
    </location>
</feature>
<keyword evidence="8 10" id="KW-0472">Membrane</keyword>
<feature type="domain" description="Cation/H(+) antiporter central" evidence="12">
    <location>
        <begin position="507"/>
        <end position="641"/>
    </location>
</feature>
<evidence type="ECO:0000256" key="6">
    <source>
        <dbReference type="ARBA" id="ARBA00022989"/>
    </source>
</evidence>
<dbReference type="GO" id="GO:1902600">
    <property type="term" value="P:proton transmembrane transport"/>
    <property type="evidence" value="ECO:0007669"/>
    <property type="project" value="InterPro"/>
</dbReference>
<dbReference type="EMBL" id="JAAWWB010000007">
    <property type="protein sequence ID" value="KAG6779368.1"/>
    <property type="molecule type" value="Genomic_DNA"/>
</dbReference>
<feature type="transmembrane region" description="Helical" evidence="10">
    <location>
        <begin position="274"/>
        <end position="307"/>
    </location>
</feature>
<evidence type="ECO:0000259" key="12">
    <source>
        <dbReference type="Pfam" id="PF23256"/>
    </source>
</evidence>
<dbReference type="InterPro" id="IPR050794">
    <property type="entry name" value="CPA2_transporter"/>
</dbReference>
<evidence type="ECO:0000256" key="1">
    <source>
        <dbReference type="ARBA" id="ARBA00004141"/>
    </source>
</evidence>
<reference evidence="14" key="1">
    <citation type="journal article" date="2020" name="bioRxiv">
        <title>Hybrid origin of Populus tomentosa Carr. identified through genome sequencing and phylogenomic analysis.</title>
        <authorList>
            <person name="An X."/>
            <person name="Gao K."/>
            <person name="Chen Z."/>
            <person name="Li J."/>
            <person name="Yang X."/>
            <person name="Yang X."/>
            <person name="Zhou J."/>
            <person name="Guo T."/>
            <person name="Zhao T."/>
            <person name="Huang S."/>
            <person name="Miao D."/>
            <person name="Khan W.U."/>
            <person name="Rao P."/>
            <person name="Ye M."/>
            <person name="Lei B."/>
            <person name="Liao W."/>
            <person name="Wang J."/>
            <person name="Ji L."/>
            <person name="Li Y."/>
            <person name="Guo B."/>
            <person name="Mustafa N.S."/>
            <person name="Li S."/>
            <person name="Yun Q."/>
            <person name="Keller S.R."/>
            <person name="Mao J."/>
            <person name="Zhang R."/>
            <person name="Strauss S.H."/>
        </authorList>
    </citation>
    <scope>NUCLEOTIDE SEQUENCE</scope>
    <source>
        <strain evidence="14">GM15</strain>
        <tissue evidence="14">Leaf</tissue>
    </source>
</reference>
<dbReference type="PANTHER" id="PTHR32468:SF68">
    <property type="entry name" value="CATION_H+ EXCHANGER DOMAIN-CONTAINING PROTEIN"/>
    <property type="match status" value="1"/>
</dbReference>
<evidence type="ECO:0008006" key="16">
    <source>
        <dbReference type="Google" id="ProtNLM"/>
    </source>
</evidence>
<keyword evidence="2" id="KW-0813">Transport</keyword>
<evidence type="ECO:0000256" key="2">
    <source>
        <dbReference type="ARBA" id="ARBA00022448"/>
    </source>
</evidence>
<keyword evidence="4 10" id="KW-0812">Transmembrane</keyword>
<dbReference type="GO" id="GO:0006885">
    <property type="term" value="P:regulation of pH"/>
    <property type="evidence" value="ECO:0007669"/>
    <property type="project" value="TreeGrafter"/>
</dbReference>
<evidence type="ECO:0000256" key="10">
    <source>
        <dbReference type="SAM" id="Phobius"/>
    </source>
</evidence>
<keyword evidence="15" id="KW-1185">Reference proteome</keyword>
<keyword evidence="7" id="KW-0406">Ion transport</keyword>
<dbReference type="GO" id="GO:0012505">
    <property type="term" value="C:endomembrane system"/>
    <property type="evidence" value="ECO:0007669"/>
    <property type="project" value="TreeGrafter"/>
</dbReference>
<dbReference type="InterPro" id="IPR006153">
    <property type="entry name" value="Cation/H_exchanger_TM"/>
</dbReference>
<feature type="transmembrane region" description="Helical" evidence="10">
    <location>
        <begin position="327"/>
        <end position="346"/>
    </location>
</feature>